<dbReference type="PROSITE" id="PS52015">
    <property type="entry name" value="TONB_CTD"/>
    <property type="match status" value="1"/>
</dbReference>
<feature type="compositionally biased region" description="Polar residues" evidence="1">
    <location>
        <begin position="17"/>
        <end position="35"/>
    </location>
</feature>
<proteinExistence type="predicted"/>
<gene>
    <name evidence="3" type="ORF">KB213_12125</name>
</gene>
<name>A0ABS5EA45_9PROT</name>
<protein>
    <recommendedName>
        <fullName evidence="2">TonB C-terminal domain-containing protein</fullName>
    </recommendedName>
</protein>
<dbReference type="RefSeq" id="WP_282958338.1">
    <property type="nucleotide sequence ID" value="NZ_JAGRQH010000072.1"/>
</dbReference>
<comment type="caution">
    <text evidence="3">The sequence shown here is derived from an EMBL/GenBank/DDBJ whole genome shotgun (WGS) entry which is preliminary data.</text>
</comment>
<evidence type="ECO:0000256" key="1">
    <source>
        <dbReference type="SAM" id="MobiDB-lite"/>
    </source>
</evidence>
<reference evidence="3 4" key="1">
    <citation type="submission" date="2021-04" db="EMBL/GenBank/DDBJ databases">
        <title>The complete genome sequence of Neokomagataea sp. TBRC 2177.</title>
        <authorList>
            <person name="Charoenyingcharoen P."/>
            <person name="Yukphan P."/>
        </authorList>
    </citation>
    <scope>NUCLEOTIDE SEQUENCE [LARGE SCALE GENOMIC DNA]</scope>
    <source>
        <strain evidence="3 4">TBRC 2177</strain>
    </source>
</reference>
<feature type="non-terminal residue" evidence="3">
    <location>
        <position position="1"/>
    </location>
</feature>
<dbReference type="InterPro" id="IPR037682">
    <property type="entry name" value="TonB_C"/>
</dbReference>
<dbReference type="EMBL" id="JAGRQH010000072">
    <property type="protein sequence ID" value="MBR0560786.1"/>
    <property type="molecule type" value="Genomic_DNA"/>
</dbReference>
<sequence length="85" mass="9289">VKYTVPIMFRIPGNKATKPTDSSKATINEPQSQQKKPGDNTVFEVVEQMPTFPGGNQVMMEYIAKNMKYPSAAIKSGTQGLVILA</sequence>
<feature type="region of interest" description="Disordered" evidence="1">
    <location>
        <begin position="13"/>
        <end position="39"/>
    </location>
</feature>
<dbReference type="Proteomes" id="UP000677812">
    <property type="component" value="Unassembled WGS sequence"/>
</dbReference>
<feature type="non-terminal residue" evidence="3">
    <location>
        <position position="85"/>
    </location>
</feature>
<organism evidence="3 4">
    <name type="scientific">Neokomagataea anthophila</name>
    <dbReference type="NCBI Taxonomy" id="2826925"/>
    <lineage>
        <taxon>Bacteria</taxon>
        <taxon>Pseudomonadati</taxon>
        <taxon>Pseudomonadota</taxon>
        <taxon>Alphaproteobacteria</taxon>
        <taxon>Acetobacterales</taxon>
        <taxon>Acetobacteraceae</taxon>
        <taxon>Neokomagataea</taxon>
    </lineage>
</organism>
<accession>A0ABS5EA45</accession>
<evidence type="ECO:0000259" key="2">
    <source>
        <dbReference type="PROSITE" id="PS52015"/>
    </source>
</evidence>
<evidence type="ECO:0000313" key="4">
    <source>
        <dbReference type="Proteomes" id="UP000677812"/>
    </source>
</evidence>
<feature type="domain" description="TonB C-terminal" evidence="2">
    <location>
        <begin position="54"/>
        <end position="85"/>
    </location>
</feature>
<keyword evidence="4" id="KW-1185">Reference proteome</keyword>
<evidence type="ECO:0000313" key="3">
    <source>
        <dbReference type="EMBL" id="MBR0560786.1"/>
    </source>
</evidence>